<proteinExistence type="predicted"/>
<dbReference type="RefSeq" id="WP_229801092.1">
    <property type="nucleotide sequence ID" value="NZ_BMPB01000010.1"/>
</dbReference>
<accession>A0ABR6KGQ7</accession>
<name>A0ABR6KGQ7_9BACT</name>
<protein>
    <submittedName>
        <fullName evidence="1">Microcompartment protein CcmK/EutM</fullName>
    </submittedName>
</protein>
<dbReference type="Proteomes" id="UP000533637">
    <property type="component" value="Unassembled WGS sequence"/>
</dbReference>
<reference evidence="1 2" key="1">
    <citation type="submission" date="2020-08" db="EMBL/GenBank/DDBJ databases">
        <title>Genomic Encyclopedia of Type Strains, Phase IV (KMG-IV): sequencing the most valuable type-strain genomes for metagenomic binning, comparative biology and taxonomic classification.</title>
        <authorList>
            <person name="Goeker M."/>
        </authorList>
    </citation>
    <scope>NUCLEOTIDE SEQUENCE [LARGE SCALE GENOMIC DNA]</scope>
    <source>
        <strain evidence="1 2">DSM 102983</strain>
    </source>
</reference>
<keyword evidence="2" id="KW-1185">Reference proteome</keyword>
<organism evidence="1 2">
    <name type="scientific">Parabacteroides faecis</name>
    <dbReference type="NCBI Taxonomy" id="1217282"/>
    <lineage>
        <taxon>Bacteria</taxon>
        <taxon>Pseudomonadati</taxon>
        <taxon>Bacteroidota</taxon>
        <taxon>Bacteroidia</taxon>
        <taxon>Bacteroidales</taxon>
        <taxon>Tannerellaceae</taxon>
        <taxon>Parabacteroides</taxon>
    </lineage>
</organism>
<evidence type="ECO:0000313" key="1">
    <source>
        <dbReference type="EMBL" id="MBB4620539.1"/>
    </source>
</evidence>
<gene>
    <name evidence="1" type="ORF">GGQ57_000413</name>
</gene>
<sequence length="564" mass="62014">MSACNHEVLISDLPGPDEPSDGKVRIEIFNRADSHNLPTTRAADEWSVGMQPWVLVFRGNDNNATFVEAVQAFEMIGTGKRYVLLTEQTDGASYQILILANSKQKYYYGSQVYNFVDFPAGLAVGDKLSVVCNNLKTDLFTPSDGKYMPYDNGETIPMSYLLQGLTNIDNTTKIANSDDTPLRMTRVVGHVLIFNEAGNFKFKGITSVGNVPRQGQLHNLSTNIMSSVTNLTEYRKDASYSSNLIDAAGENTNGKPVYFYETNSRENDTYMIIQGEYEGKDYYYKMSMINMYDQFNPKNLLRNYAYIFQIKQVSGAGYETIADAKLSGASNVNLKTELLVDDSDTHEIVANDSYYLGVSNSVFIAYTSSAVEYNIFDFITNCTINFSNSKTISGNISSALFRLTSPSDGIIPIVESTNPRKTTAKASISNGLADQARVTLNLGNLEKVVEIKQRSAVPSGGEVLGYIPSGESYSGRTINYYCLSASLDDATSTKNWIKLRPSSMVSRNDTTNITVDDGKIFVEVEPNSSGTARRGVVNLTTISSSSSTGSFTQRIKIDIAQLGN</sequence>
<comment type="caution">
    <text evidence="1">The sequence shown here is derived from an EMBL/GenBank/DDBJ whole genome shotgun (WGS) entry which is preliminary data.</text>
</comment>
<evidence type="ECO:0000313" key="2">
    <source>
        <dbReference type="Proteomes" id="UP000533637"/>
    </source>
</evidence>
<dbReference type="EMBL" id="JACHOC010000001">
    <property type="protein sequence ID" value="MBB4620539.1"/>
    <property type="molecule type" value="Genomic_DNA"/>
</dbReference>